<feature type="domain" description="Neurotransmitter-gated ion-channel ligand-binding" evidence="2">
    <location>
        <begin position="27"/>
        <end position="219"/>
    </location>
</feature>
<dbReference type="GO" id="GO:0016020">
    <property type="term" value="C:membrane"/>
    <property type="evidence" value="ECO:0007669"/>
    <property type="project" value="InterPro"/>
</dbReference>
<evidence type="ECO:0000256" key="1">
    <source>
        <dbReference type="SAM" id="SignalP"/>
    </source>
</evidence>
<dbReference type="SUPFAM" id="SSF63712">
    <property type="entry name" value="Nicotinic receptor ligand binding domain-like"/>
    <property type="match status" value="1"/>
</dbReference>
<dbReference type="PANTHER" id="PTHR18945">
    <property type="entry name" value="NEUROTRANSMITTER GATED ION CHANNEL"/>
    <property type="match status" value="1"/>
</dbReference>
<protein>
    <recommendedName>
        <fullName evidence="2">Neurotransmitter-gated ion-channel ligand-binding domain-containing protein</fullName>
    </recommendedName>
</protein>
<feature type="signal peptide" evidence="1">
    <location>
        <begin position="1"/>
        <end position="21"/>
    </location>
</feature>
<dbReference type="AlphaFoldDB" id="A0A433U621"/>
<dbReference type="STRING" id="188477.A0A433U621"/>
<reference evidence="3 4" key="1">
    <citation type="submission" date="2019-01" db="EMBL/GenBank/DDBJ databases">
        <title>A draft genome assembly of the solar-powered sea slug Elysia chlorotica.</title>
        <authorList>
            <person name="Cai H."/>
            <person name="Li Q."/>
            <person name="Fang X."/>
            <person name="Li J."/>
            <person name="Curtis N.E."/>
            <person name="Altenburger A."/>
            <person name="Shibata T."/>
            <person name="Feng M."/>
            <person name="Maeda T."/>
            <person name="Schwartz J.A."/>
            <person name="Shigenobu S."/>
            <person name="Lundholm N."/>
            <person name="Nishiyama T."/>
            <person name="Yang H."/>
            <person name="Hasebe M."/>
            <person name="Li S."/>
            <person name="Pierce S.K."/>
            <person name="Wang J."/>
        </authorList>
    </citation>
    <scope>NUCLEOTIDE SEQUENCE [LARGE SCALE GENOMIC DNA]</scope>
    <source>
        <strain evidence="3">EC2010</strain>
        <tissue evidence="3">Whole organism of an adult</tissue>
    </source>
</reference>
<keyword evidence="4" id="KW-1185">Reference proteome</keyword>
<sequence length="230" mass="25956">MKHALLIICICVAGYGNFVQSETRDELEILLKSNNPDVLPSRGQPVMVSLGLDLTAIREVDLDGGEIELLAMRTIAWKNPFLAREGSSRNDDPVSIDIKRIWSPDIVAYNHVHPPEQLSPPLAAVAADGQTYYIPNERIRFRCNLEHISSPQGSNCTLKYGSWTHHGGKIALEGYAISTDDFEQNSQFDLLNTYTEVVDKKYPCCPESYPSVLFTLNIRYKRYSRGFFGW</sequence>
<evidence type="ECO:0000313" key="4">
    <source>
        <dbReference type="Proteomes" id="UP000271974"/>
    </source>
</evidence>
<dbReference type="Pfam" id="PF02931">
    <property type="entry name" value="Neur_chan_LBD"/>
    <property type="match status" value="1"/>
</dbReference>
<dbReference type="OrthoDB" id="410315at2759"/>
<dbReference type="EMBL" id="RQTK01000060">
    <property type="protein sequence ID" value="RUS89289.1"/>
    <property type="molecule type" value="Genomic_DNA"/>
</dbReference>
<feature type="chain" id="PRO_5019223461" description="Neurotransmitter-gated ion-channel ligand-binding domain-containing protein" evidence="1">
    <location>
        <begin position="22"/>
        <end position="230"/>
    </location>
</feature>
<proteinExistence type="predicted"/>
<dbReference type="InterPro" id="IPR006201">
    <property type="entry name" value="Neur_channel"/>
</dbReference>
<dbReference type="GO" id="GO:0005230">
    <property type="term" value="F:extracellular ligand-gated monoatomic ion channel activity"/>
    <property type="evidence" value="ECO:0007669"/>
    <property type="project" value="InterPro"/>
</dbReference>
<comment type="caution">
    <text evidence="3">The sequence shown here is derived from an EMBL/GenBank/DDBJ whole genome shotgun (WGS) entry which is preliminary data.</text>
</comment>
<organism evidence="3 4">
    <name type="scientific">Elysia chlorotica</name>
    <name type="common">Eastern emerald elysia</name>
    <name type="synonym">Sea slug</name>
    <dbReference type="NCBI Taxonomy" id="188477"/>
    <lineage>
        <taxon>Eukaryota</taxon>
        <taxon>Metazoa</taxon>
        <taxon>Spiralia</taxon>
        <taxon>Lophotrochozoa</taxon>
        <taxon>Mollusca</taxon>
        <taxon>Gastropoda</taxon>
        <taxon>Heterobranchia</taxon>
        <taxon>Euthyneura</taxon>
        <taxon>Panpulmonata</taxon>
        <taxon>Sacoglossa</taxon>
        <taxon>Placobranchoidea</taxon>
        <taxon>Plakobranchidae</taxon>
        <taxon>Elysia</taxon>
    </lineage>
</organism>
<dbReference type="Proteomes" id="UP000271974">
    <property type="component" value="Unassembled WGS sequence"/>
</dbReference>
<gene>
    <name evidence="3" type="ORF">EGW08_002963</name>
</gene>
<dbReference type="GO" id="GO:0004888">
    <property type="term" value="F:transmembrane signaling receptor activity"/>
    <property type="evidence" value="ECO:0007669"/>
    <property type="project" value="InterPro"/>
</dbReference>
<dbReference type="Gene3D" id="2.70.170.10">
    <property type="entry name" value="Neurotransmitter-gated ion-channel ligand-binding domain"/>
    <property type="match status" value="1"/>
</dbReference>
<evidence type="ECO:0000259" key="2">
    <source>
        <dbReference type="Pfam" id="PF02931"/>
    </source>
</evidence>
<dbReference type="InterPro" id="IPR036734">
    <property type="entry name" value="Neur_chan_lig-bd_sf"/>
</dbReference>
<keyword evidence="1" id="KW-0732">Signal</keyword>
<name>A0A433U621_ELYCH</name>
<evidence type="ECO:0000313" key="3">
    <source>
        <dbReference type="EMBL" id="RUS89289.1"/>
    </source>
</evidence>
<accession>A0A433U621</accession>
<dbReference type="InterPro" id="IPR006202">
    <property type="entry name" value="Neur_chan_lig-bd"/>
</dbReference>